<dbReference type="EMBL" id="GL434756">
    <property type="protein sequence ID" value="EFN74617.1"/>
    <property type="molecule type" value="Genomic_DNA"/>
</dbReference>
<evidence type="ECO:0000313" key="1">
    <source>
        <dbReference type="EMBL" id="EFN74617.1"/>
    </source>
</evidence>
<reference evidence="1 2" key="1">
    <citation type="journal article" date="2010" name="Science">
        <title>Genomic comparison of the ants Camponotus floridanus and Harpegnathos saltator.</title>
        <authorList>
            <person name="Bonasio R."/>
            <person name="Zhang G."/>
            <person name="Ye C."/>
            <person name="Mutti N.S."/>
            <person name="Fang X."/>
            <person name="Qin N."/>
            <person name="Donahue G."/>
            <person name="Yang P."/>
            <person name="Li Q."/>
            <person name="Li C."/>
            <person name="Zhang P."/>
            <person name="Huang Z."/>
            <person name="Berger S.L."/>
            <person name="Reinberg D."/>
            <person name="Wang J."/>
            <person name="Liebig J."/>
        </authorList>
    </citation>
    <scope>NUCLEOTIDE SEQUENCE [LARGE SCALE GENOMIC DNA]</scope>
    <source>
        <strain evidence="2">C129</strain>
    </source>
</reference>
<dbReference type="PANTHER" id="PTHR35317">
    <property type="entry name" value="OS04G0629600 PROTEIN"/>
    <property type="match status" value="1"/>
</dbReference>
<gene>
    <name evidence="1" type="ORF">EAG_08834</name>
</gene>
<dbReference type="PANTHER" id="PTHR35317:SF40">
    <property type="entry name" value="CCHC-TYPE DOMAIN-CONTAINING PROTEIN"/>
    <property type="match status" value="1"/>
</dbReference>
<proteinExistence type="predicted"/>
<sequence>INQVEKLNGVENFQLWKFEITILLKANDLYEVATEVSAVQDAAWLKKDANAQKVIVLSLGKKPMTHVLNCKTAQSMWAKLCAIYERDSEQRKCALMQEFFSYTMDKSCDVTTHISKLVNIASNLKALNADIADPMLISKILVTLPDSFKGFVTAWES</sequence>
<dbReference type="InParanoid" id="E1ZW23"/>
<feature type="non-terminal residue" evidence="1">
    <location>
        <position position="1"/>
    </location>
</feature>
<feature type="non-terminal residue" evidence="1">
    <location>
        <position position="157"/>
    </location>
</feature>
<dbReference type="Pfam" id="PF14223">
    <property type="entry name" value="Retrotran_gag_2"/>
    <property type="match status" value="1"/>
</dbReference>
<evidence type="ECO:0000313" key="2">
    <source>
        <dbReference type="Proteomes" id="UP000000311"/>
    </source>
</evidence>
<accession>E1ZW23</accession>
<protein>
    <submittedName>
        <fullName evidence="1">Copia protein</fullName>
    </submittedName>
</protein>
<dbReference type="AlphaFoldDB" id="E1ZW23"/>
<name>E1ZW23_CAMFO</name>
<keyword evidence="2" id="KW-1185">Reference proteome</keyword>
<dbReference type="OrthoDB" id="7555369at2759"/>
<organism evidence="2">
    <name type="scientific">Camponotus floridanus</name>
    <name type="common">Florida carpenter ant</name>
    <dbReference type="NCBI Taxonomy" id="104421"/>
    <lineage>
        <taxon>Eukaryota</taxon>
        <taxon>Metazoa</taxon>
        <taxon>Ecdysozoa</taxon>
        <taxon>Arthropoda</taxon>
        <taxon>Hexapoda</taxon>
        <taxon>Insecta</taxon>
        <taxon>Pterygota</taxon>
        <taxon>Neoptera</taxon>
        <taxon>Endopterygota</taxon>
        <taxon>Hymenoptera</taxon>
        <taxon>Apocrita</taxon>
        <taxon>Aculeata</taxon>
        <taxon>Formicoidea</taxon>
        <taxon>Formicidae</taxon>
        <taxon>Formicinae</taxon>
        <taxon>Camponotus</taxon>
    </lineage>
</organism>
<dbReference type="OMA" id="CALMQEF"/>
<dbReference type="Proteomes" id="UP000000311">
    <property type="component" value="Unassembled WGS sequence"/>
</dbReference>